<dbReference type="InterPro" id="IPR005592">
    <property type="entry name" value="Mono/diacylglycerol_lipase_N"/>
</dbReference>
<feature type="region of interest" description="Disordered" evidence="1">
    <location>
        <begin position="403"/>
        <end position="435"/>
    </location>
</feature>
<proteinExistence type="predicted"/>
<dbReference type="PANTHER" id="PTHR37490:SF3">
    <property type="entry name" value="DUF3431 DOMAIN CONTAINING PROTEIN"/>
    <property type="match status" value="1"/>
</dbReference>
<feature type="compositionally biased region" description="Low complexity" evidence="1">
    <location>
        <begin position="423"/>
        <end position="433"/>
    </location>
</feature>
<feature type="chain" id="PRO_5019413027" evidence="2">
    <location>
        <begin position="20"/>
        <end position="705"/>
    </location>
</feature>
<dbReference type="InterPro" id="IPR002921">
    <property type="entry name" value="Fungal_lipase-type"/>
</dbReference>
<evidence type="ECO:0000313" key="5">
    <source>
        <dbReference type="EMBL" id="GCB25298.1"/>
    </source>
</evidence>
<evidence type="ECO:0000256" key="1">
    <source>
        <dbReference type="SAM" id="MobiDB-lite"/>
    </source>
</evidence>
<dbReference type="Gene3D" id="3.40.50.1820">
    <property type="entry name" value="alpha/beta hydrolase"/>
    <property type="match status" value="1"/>
</dbReference>
<name>A0A401L1A3_ASPAW</name>
<accession>A0A401L1A3</accession>
<dbReference type="Proteomes" id="UP000286921">
    <property type="component" value="Unassembled WGS sequence"/>
</dbReference>
<keyword evidence="2" id="KW-0732">Signal</keyword>
<dbReference type="Pfam" id="PF11913">
    <property type="entry name" value="DUF3431"/>
    <property type="match status" value="1"/>
</dbReference>
<dbReference type="SUPFAM" id="SSF53474">
    <property type="entry name" value="alpha/beta-Hydrolases"/>
    <property type="match status" value="1"/>
</dbReference>
<dbReference type="CDD" id="cd00519">
    <property type="entry name" value="Lipase_3"/>
    <property type="match status" value="1"/>
</dbReference>
<feature type="signal peptide" evidence="2">
    <location>
        <begin position="1"/>
        <end position="19"/>
    </location>
</feature>
<dbReference type="InterPro" id="IPR029058">
    <property type="entry name" value="AB_hydrolase_fold"/>
</dbReference>
<dbReference type="STRING" id="105351.A0A401L1A3"/>
<dbReference type="Pfam" id="PF01764">
    <property type="entry name" value="Lipase_3"/>
    <property type="match status" value="1"/>
</dbReference>
<evidence type="ECO:0000256" key="2">
    <source>
        <dbReference type="SAM" id="SignalP"/>
    </source>
</evidence>
<dbReference type="InterPro" id="IPR021838">
    <property type="entry name" value="DUF3431"/>
</dbReference>
<gene>
    <name evidence="5" type="ORF">AAWM_08183</name>
</gene>
<evidence type="ECO:0000259" key="3">
    <source>
        <dbReference type="Pfam" id="PF01764"/>
    </source>
</evidence>
<protein>
    <submittedName>
        <fullName evidence="5">Lipase</fullName>
    </submittedName>
</protein>
<evidence type="ECO:0000259" key="4">
    <source>
        <dbReference type="Pfam" id="PF03893"/>
    </source>
</evidence>
<dbReference type="FunFam" id="3.40.50.1820:FF:000284">
    <property type="entry name" value="Triacylglycerol lipase A"/>
    <property type="match status" value="1"/>
</dbReference>
<dbReference type="PANTHER" id="PTHR37490">
    <property type="entry name" value="EXPRESSED PROTEIN"/>
    <property type="match status" value="1"/>
</dbReference>
<feature type="domain" description="Mono-/di-acylglycerol lipase N-terminal" evidence="4">
    <location>
        <begin position="10"/>
        <end position="76"/>
    </location>
</feature>
<organism evidence="5 6">
    <name type="scientific">Aspergillus awamori</name>
    <name type="common">Black koji mold</name>
    <dbReference type="NCBI Taxonomy" id="105351"/>
    <lineage>
        <taxon>Eukaryota</taxon>
        <taxon>Fungi</taxon>
        <taxon>Dikarya</taxon>
        <taxon>Ascomycota</taxon>
        <taxon>Pezizomycotina</taxon>
        <taxon>Eurotiomycetes</taxon>
        <taxon>Eurotiomycetidae</taxon>
        <taxon>Eurotiales</taxon>
        <taxon>Aspergillaceae</taxon>
        <taxon>Aspergillus</taxon>
    </lineage>
</organism>
<keyword evidence="6" id="KW-1185">Reference proteome</keyword>
<dbReference type="ESTHER" id="aspng-EXANL1">
    <property type="family name" value="Lipase_3"/>
</dbReference>
<reference evidence="5 6" key="1">
    <citation type="submission" date="2016-09" db="EMBL/GenBank/DDBJ databases">
        <title>Aspergillus awamori IFM 58123T.</title>
        <authorList>
            <person name="Kusuya Y."/>
            <person name="Shimizu M."/>
            <person name="Takahashi H."/>
            <person name="Yaguchi T."/>
        </authorList>
    </citation>
    <scope>NUCLEOTIDE SEQUENCE [LARGE SCALE GENOMIC DNA]</scope>
    <source>
        <strain evidence="5 6">IFM 58123</strain>
    </source>
</reference>
<dbReference type="Pfam" id="PF03893">
    <property type="entry name" value="Lipase3_N"/>
    <property type="match status" value="1"/>
</dbReference>
<dbReference type="AlphaFoldDB" id="A0A401L1A3"/>
<feature type="compositionally biased region" description="Basic and acidic residues" evidence="1">
    <location>
        <begin position="403"/>
        <end position="420"/>
    </location>
</feature>
<feature type="domain" description="Fungal lipase-type" evidence="3">
    <location>
        <begin position="104"/>
        <end position="237"/>
    </location>
</feature>
<comment type="caution">
    <text evidence="5">The sequence shown here is derived from an EMBL/GenBank/DDBJ whole genome shotgun (WGS) entry which is preliminary data.</text>
</comment>
<dbReference type="EMBL" id="BDHI01000021">
    <property type="protein sequence ID" value="GCB25298.1"/>
    <property type="molecule type" value="Genomic_DNA"/>
</dbReference>
<sequence length="705" mass="77882">MFSGRFGVLLTALAALSAAAPTPLDVRSVSTSTLDELQLFAQWSAAAYCSNNIDSDDSNVTCTADACPSVEEASTKMLLEFDLTNNFGGTAGFLAADNTNKRLVVAFRGSSTIKNWIADLDFILQDNDDLCTGCKVHTGFWKAWEAAADNLTSKIKSAMSTYSGYTLYFTGHSLGGALATLGATVLRNDGYSVELYTYGCPRVGNYALAEHITSQGSGANFRVTHLNDIVPRLPPMDFGFSQPSPEYWITSGTGASVTASDIELIEGINSTAGNAGEATVDVLAHLCCRIPGFQQQSPPGPPWFSFIISSAGRRFTLILRRRNSLRIGQLTRTAARIDLTDPTLPRLVPVSPPPPLPAMLFFRGGVNSPRRRNQEKAIFCTILIIYALYFLFFAGSSDPKRSETSAEDAVKGGPHRDSRSGKASPSASASRQRQALDKDMVVASMKGDDVSWLYTYFPEWHKSIYVADDKKAPLTVALNKGRESMVYLTYIIDNYDNLPDSVLFIHSQRYQWHNDDPYYDGVPVLRNFQVPYLQKQGYVNLRCAWVLGCPAEIHPLSDTHRNDVHAGEYFKTGFMELFPGAEVPEEVGVSCCAQFAVTRWKIRERPKSDYVRYRKWLTETTLPDDLSGRIMEYSWHMIFGKGPVYCPTAEECYCKVFGLCNLDCPTEGDCAGRYVLPPYSSLPKGWPYVGWKGQKQDPSKGLPEA</sequence>
<evidence type="ECO:0000313" key="6">
    <source>
        <dbReference type="Proteomes" id="UP000286921"/>
    </source>
</evidence>
<dbReference type="GO" id="GO:0016042">
    <property type="term" value="P:lipid catabolic process"/>
    <property type="evidence" value="ECO:0007669"/>
    <property type="project" value="InterPro"/>
</dbReference>